<dbReference type="PANTHER" id="PTHR43776">
    <property type="entry name" value="TRANSPORT ATP-BINDING PROTEIN"/>
    <property type="match status" value="1"/>
</dbReference>
<evidence type="ECO:0000313" key="8">
    <source>
        <dbReference type="Proteomes" id="UP000000361"/>
    </source>
</evidence>
<dbReference type="GO" id="GO:0055085">
    <property type="term" value="P:transmembrane transport"/>
    <property type="evidence" value="ECO:0007669"/>
    <property type="project" value="UniProtKB-ARBA"/>
</dbReference>
<evidence type="ECO:0000259" key="6">
    <source>
        <dbReference type="PROSITE" id="PS50893"/>
    </source>
</evidence>
<accession>A1AYK5</accession>
<dbReference type="PANTHER" id="PTHR43776:SF7">
    <property type="entry name" value="D,D-DIPEPTIDE TRANSPORT ATP-BINDING PROTEIN DDPF-RELATED"/>
    <property type="match status" value="1"/>
</dbReference>
<dbReference type="Gene3D" id="3.40.50.300">
    <property type="entry name" value="P-loop containing nucleotide triphosphate hydrolases"/>
    <property type="match status" value="1"/>
</dbReference>
<dbReference type="FunFam" id="3.40.50.300:FF:000016">
    <property type="entry name" value="Oligopeptide ABC transporter ATP-binding component"/>
    <property type="match status" value="1"/>
</dbReference>
<dbReference type="GO" id="GO:0005524">
    <property type="term" value="F:ATP binding"/>
    <property type="evidence" value="ECO:0007669"/>
    <property type="project" value="UniProtKB-KW"/>
</dbReference>
<evidence type="ECO:0000313" key="7">
    <source>
        <dbReference type="EMBL" id="ABL68349.1"/>
    </source>
</evidence>
<comment type="similarity">
    <text evidence="2">Belongs to the ABC transporter superfamily.</text>
</comment>
<proteinExistence type="inferred from homology"/>
<dbReference type="CDD" id="cd03257">
    <property type="entry name" value="ABC_NikE_OppD_transporters"/>
    <property type="match status" value="1"/>
</dbReference>
<evidence type="ECO:0000256" key="3">
    <source>
        <dbReference type="ARBA" id="ARBA00022448"/>
    </source>
</evidence>
<gene>
    <name evidence="7" type="ordered locus">Pden_0235</name>
</gene>
<keyword evidence="5" id="KW-0067">ATP-binding</keyword>
<evidence type="ECO:0000256" key="4">
    <source>
        <dbReference type="ARBA" id="ARBA00022741"/>
    </source>
</evidence>
<dbReference type="Proteomes" id="UP000000361">
    <property type="component" value="Chromosome 1"/>
</dbReference>
<dbReference type="NCBIfam" id="NF008453">
    <property type="entry name" value="PRK11308.1"/>
    <property type="match status" value="1"/>
</dbReference>
<dbReference type="AlphaFoldDB" id="A1AYK5"/>
<keyword evidence="3" id="KW-0813">Transport</keyword>
<organism evidence="7 8">
    <name type="scientific">Paracoccus denitrificans (strain Pd 1222)</name>
    <dbReference type="NCBI Taxonomy" id="318586"/>
    <lineage>
        <taxon>Bacteria</taxon>
        <taxon>Pseudomonadati</taxon>
        <taxon>Pseudomonadota</taxon>
        <taxon>Alphaproteobacteria</taxon>
        <taxon>Rhodobacterales</taxon>
        <taxon>Paracoccaceae</taxon>
        <taxon>Paracoccus</taxon>
    </lineage>
</organism>
<dbReference type="EMBL" id="CP000489">
    <property type="protein sequence ID" value="ABL68349.1"/>
    <property type="molecule type" value="Genomic_DNA"/>
</dbReference>
<name>A1AYK5_PARDP</name>
<dbReference type="InterPro" id="IPR003593">
    <property type="entry name" value="AAA+_ATPase"/>
</dbReference>
<dbReference type="Pfam" id="PF00005">
    <property type="entry name" value="ABC_tran"/>
    <property type="match status" value="1"/>
</dbReference>
<dbReference type="PROSITE" id="PS00211">
    <property type="entry name" value="ABC_TRANSPORTER_1"/>
    <property type="match status" value="1"/>
</dbReference>
<dbReference type="RefSeq" id="WP_011746582.1">
    <property type="nucleotide sequence ID" value="NC_008686.1"/>
</dbReference>
<dbReference type="Pfam" id="PF08352">
    <property type="entry name" value="oligo_HPY"/>
    <property type="match status" value="1"/>
</dbReference>
<evidence type="ECO:0000256" key="1">
    <source>
        <dbReference type="ARBA" id="ARBA00004417"/>
    </source>
</evidence>
<dbReference type="KEGG" id="pde:Pden_0235"/>
<dbReference type="HOGENOM" id="CLU_000604_1_23_5"/>
<dbReference type="InterPro" id="IPR017871">
    <property type="entry name" value="ABC_transporter-like_CS"/>
</dbReference>
<dbReference type="STRING" id="318586.Pden_0235"/>
<dbReference type="EnsemblBacteria" id="ABL68349">
    <property type="protein sequence ID" value="ABL68349"/>
    <property type="gene ID" value="Pden_0235"/>
</dbReference>
<sequence length="337" mass="36893">MTADILRVEGLGKTFEGGGGLLGGKRAAVRAVDGIDLTMKAGETLAVVGESGCGKSTLGRLLLRLIEPSEGRVWLDGTEITALSRRQMRQFRRNAQMVFQDPYGSLSPRRTIAQIIAEPMDVFGTVTGKRDRREKVAELLRQVGLPTSVMDRNPRQFSGGQRQRICIARAISVSPRFIVADEPVSALDVSIQAQIINLMQDLQAEKGFASLFIAHDLAVVRHIADRVAVMYLGRIVEIGPKEQIYEAPQHPYTQALLSAAPEIGRVKRRKRLILGGDVPSPTNIPPGCSFHTRCPIAQERCRRERPALAAVAGEQRAACHFARPFPITIKATETLSS</sequence>
<dbReference type="InterPro" id="IPR027417">
    <property type="entry name" value="P-loop_NTPase"/>
</dbReference>
<dbReference type="NCBIfam" id="TIGR01727">
    <property type="entry name" value="oligo_HPY"/>
    <property type="match status" value="1"/>
</dbReference>
<comment type="subcellular location">
    <subcellularLocation>
        <location evidence="1">Cell inner membrane</location>
        <topology evidence="1">Peripheral membrane protein</topology>
    </subcellularLocation>
</comment>
<evidence type="ECO:0000256" key="2">
    <source>
        <dbReference type="ARBA" id="ARBA00005417"/>
    </source>
</evidence>
<dbReference type="OrthoDB" id="9802264at2"/>
<protein>
    <submittedName>
        <fullName evidence="7">Oligopeptide/dipeptide ABC transporter, ATPase subunit</fullName>
    </submittedName>
</protein>
<evidence type="ECO:0000256" key="5">
    <source>
        <dbReference type="ARBA" id="ARBA00022840"/>
    </source>
</evidence>
<feature type="domain" description="ABC transporter" evidence="6">
    <location>
        <begin position="6"/>
        <end position="257"/>
    </location>
</feature>
<dbReference type="GO" id="GO:0016887">
    <property type="term" value="F:ATP hydrolysis activity"/>
    <property type="evidence" value="ECO:0007669"/>
    <property type="project" value="InterPro"/>
</dbReference>
<keyword evidence="8" id="KW-1185">Reference proteome</keyword>
<dbReference type="SMART" id="SM00382">
    <property type="entry name" value="AAA"/>
    <property type="match status" value="1"/>
</dbReference>
<dbReference type="SUPFAM" id="SSF52540">
    <property type="entry name" value="P-loop containing nucleoside triphosphate hydrolases"/>
    <property type="match status" value="1"/>
</dbReference>
<dbReference type="eggNOG" id="COG4608">
    <property type="taxonomic scope" value="Bacteria"/>
</dbReference>
<dbReference type="GO" id="GO:0015833">
    <property type="term" value="P:peptide transport"/>
    <property type="evidence" value="ECO:0007669"/>
    <property type="project" value="InterPro"/>
</dbReference>
<dbReference type="GeneID" id="93451459"/>
<dbReference type="PROSITE" id="PS50893">
    <property type="entry name" value="ABC_TRANSPORTER_2"/>
    <property type="match status" value="1"/>
</dbReference>
<reference evidence="8" key="1">
    <citation type="submission" date="2006-12" db="EMBL/GenBank/DDBJ databases">
        <title>Complete sequence of chromosome 1 of Paracoccus denitrificans PD1222.</title>
        <authorList>
            <person name="Copeland A."/>
            <person name="Lucas S."/>
            <person name="Lapidus A."/>
            <person name="Barry K."/>
            <person name="Detter J.C."/>
            <person name="Glavina del Rio T."/>
            <person name="Hammon N."/>
            <person name="Israni S."/>
            <person name="Dalin E."/>
            <person name="Tice H."/>
            <person name="Pitluck S."/>
            <person name="Munk A.C."/>
            <person name="Brettin T."/>
            <person name="Bruce D."/>
            <person name="Han C."/>
            <person name="Tapia R."/>
            <person name="Gilna P."/>
            <person name="Schmutz J."/>
            <person name="Larimer F."/>
            <person name="Land M."/>
            <person name="Hauser L."/>
            <person name="Kyrpides N."/>
            <person name="Lykidis A."/>
            <person name="Spiro S."/>
            <person name="Richardson D.J."/>
            <person name="Moir J.W.B."/>
            <person name="Ferguson S.J."/>
            <person name="van Spanning R.J.M."/>
            <person name="Richardson P."/>
        </authorList>
    </citation>
    <scope>NUCLEOTIDE SEQUENCE [LARGE SCALE GENOMIC DNA]</scope>
    <source>
        <strain evidence="8">Pd 1222</strain>
    </source>
</reference>
<keyword evidence="4" id="KW-0547">Nucleotide-binding</keyword>
<dbReference type="InterPro" id="IPR050319">
    <property type="entry name" value="ABC_transp_ATP-bind"/>
</dbReference>
<dbReference type="InterPro" id="IPR013563">
    <property type="entry name" value="Oligopep_ABC_C"/>
</dbReference>
<dbReference type="GO" id="GO:0005886">
    <property type="term" value="C:plasma membrane"/>
    <property type="evidence" value="ECO:0007669"/>
    <property type="project" value="UniProtKB-SubCell"/>
</dbReference>
<dbReference type="InterPro" id="IPR003439">
    <property type="entry name" value="ABC_transporter-like_ATP-bd"/>
</dbReference>